<organism evidence="2 3">
    <name type="scientific">Pleurodeles waltl</name>
    <name type="common">Iberian ribbed newt</name>
    <dbReference type="NCBI Taxonomy" id="8319"/>
    <lineage>
        <taxon>Eukaryota</taxon>
        <taxon>Metazoa</taxon>
        <taxon>Chordata</taxon>
        <taxon>Craniata</taxon>
        <taxon>Vertebrata</taxon>
        <taxon>Euteleostomi</taxon>
        <taxon>Amphibia</taxon>
        <taxon>Batrachia</taxon>
        <taxon>Caudata</taxon>
        <taxon>Salamandroidea</taxon>
        <taxon>Salamandridae</taxon>
        <taxon>Pleurodelinae</taxon>
        <taxon>Pleurodeles</taxon>
    </lineage>
</organism>
<gene>
    <name evidence="2" type="ORF">NDU88_006447</name>
</gene>
<comment type="caution">
    <text evidence="2">The sequence shown here is derived from an EMBL/GenBank/DDBJ whole genome shotgun (WGS) entry which is preliminary data.</text>
</comment>
<keyword evidence="3" id="KW-1185">Reference proteome</keyword>
<name>A0AAV7TDM0_PLEWA</name>
<dbReference type="Proteomes" id="UP001066276">
    <property type="component" value="Chromosome 4_1"/>
</dbReference>
<sequence length="112" mass="12377">MSPCGRWKRWRPNVQPRRGLEWTEEEAAPTWTPQETQGGPRRLRKVAWTTVIEARALEGAGGCCAPPDPRGNAAGSCVETDVLRWLPDRSEAQRGIVAGALGAGDWRERSRA</sequence>
<proteinExistence type="predicted"/>
<accession>A0AAV7TDM0</accession>
<evidence type="ECO:0000256" key="1">
    <source>
        <dbReference type="SAM" id="MobiDB-lite"/>
    </source>
</evidence>
<dbReference type="EMBL" id="JANPWB010000007">
    <property type="protein sequence ID" value="KAJ1174627.1"/>
    <property type="molecule type" value="Genomic_DNA"/>
</dbReference>
<feature type="region of interest" description="Disordered" evidence="1">
    <location>
        <begin position="15"/>
        <end position="42"/>
    </location>
</feature>
<evidence type="ECO:0000313" key="2">
    <source>
        <dbReference type="EMBL" id="KAJ1174627.1"/>
    </source>
</evidence>
<reference evidence="2" key="1">
    <citation type="journal article" date="2022" name="bioRxiv">
        <title>Sequencing and chromosome-scale assembly of the giantPleurodeles waltlgenome.</title>
        <authorList>
            <person name="Brown T."/>
            <person name="Elewa A."/>
            <person name="Iarovenko S."/>
            <person name="Subramanian E."/>
            <person name="Araus A.J."/>
            <person name="Petzold A."/>
            <person name="Susuki M."/>
            <person name="Suzuki K.-i.T."/>
            <person name="Hayashi T."/>
            <person name="Toyoda A."/>
            <person name="Oliveira C."/>
            <person name="Osipova E."/>
            <person name="Leigh N.D."/>
            <person name="Simon A."/>
            <person name="Yun M.H."/>
        </authorList>
    </citation>
    <scope>NUCLEOTIDE SEQUENCE</scope>
    <source>
        <strain evidence="2">20211129_DDA</strain>
        <tissue evidence="2">Liver</tissue>
    </source>
</reference>
<protein>
    <submittedName>
        <fullName evidence="2">Uncharacterized protein</fullName>
    </submittedName>
</protein>
<dbReference type="AlphaFoldDB" id="A0AAV7TDM0"/>
<evidence type="ECO:0000313" key="3">
    <source>
        <dbReference type="Proteomes" id="UP001066276"/>
    </source>
</evidence>